<sequence length="157" mass="18201">MASNISFEGQLPKTLSRDTLCDSGSEILGDGSNDRLIIYFLTSCLLALLFGATVLLFCWSRSEIKLKKIVKKVDKIVLKIQMKDMEIKMNEMEMKVDDLEGKVDEKLTQERLDHQAEMLDWKAQAQKEKDDLEVEIPKLQNKICRIQRCLKKNFLYI</sequence>
<protein>
    <submittedName>
        <fullName evidence="3">Uncharacterized protein</fullName>
    </submittedName>
</protein>
<feature type="transmembrane region" description="Helical" evidence="2">
    <location>
        <begin position="36"/>
        <end position="59"/>
    </location>
</feature>
<feature type="coiled-coil region" evidence="1">
    <location>
        <begin position="75"/>
        <end position="142"/>
    </location>
</feature>
<keyword evidence="2" id="KW-1133">Transmembrane helix</keyword>
<keyword evidence="2" id="KW-0472">Membrane</keyword>
<keyword evidence="4" id="KW-1185">Reference proteome</keyword>
<accession>A0A4Z1HYU4</accession>
<name>A0A4Z1HYU4_9HELO</name>
<evidence type="ECO:0000313" key="4">
    <source>
        <dbReference type="Proteomes" id="UP000297527"/>
    </source>
</evidence>
<proteinExistence type="predicted"/>
<dbReference type="Proteomes" id="UP000297527">
    <property type="component" value="Unassembled WGS sequence"/>
</dbReference>
<evidence type="ECO:0000256" key="1">
    <source>
        <dbReference type="SAM" id="Coils"/>
    </source>
</evidence>
<gene>
    <name evidence="3" type="ORF">BCON_0110g00360</name>
</gene>
<evidence type="ECO:0000256" key="2">
    <source>
        <dbReference type="SAM" id="Phobius"/>
    </source>
</evidence>
<dbReference type="AlphaFoldDB" id="A0A4Z1HYU4"/>
<reference evidence="3 4" key="1">
    <citation type="submission" date="2017-12" db="EMBL/GenBank/DDBJ databases">
        <title>Comparative genomics of Botrytis spp.</title>
        <authorList>
            <person name="Valero-Jimenez C.A."/>
            <person name="Tapia P."/>
            <person name="Veloso J."/>
            <person name="Silva-Moreno E."/>
            <person name="Staats M."/>
            <person name="Valdes J.H."/>
            <person name="Van Kan J.A.L."/>
        </authorList>
    </citation>
    <scope>NUCLEOTIDE SEQUENCE [LARGE SCALE GENOMIC DNA]</scope>
    <source>
        <strain evidence="3 4">MUCL11595</strain>
    </source>
</reference>
<keyword evidence="2" id="KW-0812">Transmembrane</keyword>
<dbReference type="EMBL" id="PQXN01000110">
    <property type="protein sequence ID" value="TGO54256.1"/>
    <property type="molecule type" value="Genomic_DNA"/>
</dbReference>
<evidence type="ECO:0000313" key="3">
    <source>
        <dbReference type="EMBL" id="TGO54256.1"/>
    </source>
</evidence>
<dbReference type="OrthoDB" id="3560927at2759"/>
<comment type="caution">
    <text evidence="3">The sequence shown here is derived from an EMBL/GenBank/DDBJ whole genome shotgun (WGS) entry which is preliminary data.</text>
</comment>
<keyword evidence="1" id="KW-0175">Coiled coil</keyword>
<organism evidence="3 4">
    <name type="scientific">Botryotinia convoluta</name>
    <dbReference type="NCBI Taxonomy" id="54673"/>
    <lineage>
        <taxon>Eukaryota</taxon>
        <taxon>Fungi</taxon>
        <taxon>Dikarya</taxon>
        <taxon>Ascomycota</taxon>
        <taxon>Pezizomycotina</taxon>
        <taxon>Leotiomycetes</taxon>
        <taxon>Helotiales</taxon>
        <taxon>Sclerotiniaceae</taxon>
        <taxon>Botryotinia</taxon>
    </lineage>
</organism>